<evidence type="ECO:0000256" key="1">
    <source>
        <dbReference type="SAM" id="Phobius"/>
    </source>
</evidence>
<gene>
    <name evidence="2" type="ORF">Raf01_96290</name>
</gene>
<dbReference type="RefSeq" id="WP_203924839.1">
    <property type="nucleotide sequence ID" value="NZ_BONZ01000133.1"/>
</dbReference>
<keyword evidence="3" id="KW-1185">Reference proteome</keyword>
<keyword evidence="1" id="KW-0472">Membrane</keyword>
<keyword evidence="1" id="KW-1133">Transmembrane helix</keyword>
<proteinExistence type="predicted"/>
<feature type="transmembrane region" description="Helical" evidence="1">
    <location>
        <begin position="53"/>
        <end position="75"/>
    </location>
</feature>
<feature type="transmembrane region" description="Helical" evidence="1">
    <location>
        <begin position="82"/>
        <end position="103"/>
    </location>
</feature>
<name>A0A8J3R3Z7_9ACTN</name>
<feature type="transmembrane region" description="Helical" evidence="1">
    <location>
        <begin position="12"/>
        <end position="33"/>
    </location>
</feature>
<feature type="transmembrane region" description="Helical" evidence="1">
    <location>
        <begin position="109"/>
        <end position="133"/>
    </location>
</feature>
<evidence type="ECO:0000313" key="3">
    <source>
        <dbReference type="Proteomes" id="UP000642748"/>
    </source>
</evidence>
<comment type="caution">
    <text evidence="2">The sequence shown here is derived from an EMBL/GenBank/DDBJ whole genome shotgun (WGS) entry which is preliminary data.</text>
</comment>
<accession>A0A8J3R3Z7</accession>
<keyword evidence="1" id="KW-0812">Transmembrane</keyword>
<organism evidence="2 3">
    <name type="scientific">Rugosimonospora africana</name>
    <dbReference type="NCBI Taxonomy" id="556532"/>
    <lineage>
        <taxon>Bacteria</taxon>
        <taxon>Bacillati</taxon>
        <taxon>Actinomycetota</taxon>
        <taxon>Actinomycetes</taxon>
        <taxon>Micromonosporales</taxon>
        <taxon>Micromonosporaceae</taxon>
        <taxon>Rugosimonospora</taxon>
    </lineage>
</organism>
<sequence>MAHFPVNHRLRPLYRIITALAGTYILTFGIVGVTQTSGTALFTQTGLPRALGLRTNLAFAILSVAAGAILIGGAIIGRNIDVYINIVAGIAFMTAGTLMLTLIPTNGNVLGFSVATCIVSDVLGILLLASGLYGKIASAT</sequence>
<dbReference type="EMBL" id="BONZ01000133">
    <property type="protein sequence ID" value="GIH21457.1"/>
    <property type="molecule type" value="Genomic_DNA"/>
</dbReference>
<dbReference type="Proteomes" id="UP000642748">
    <property type="component" value="Unassembled WGS sequence"/>
</dbReference>
<dbReference type="AlphaFoldDB" id="A0A8J3R3Z7"/>
<protein>
    <recommendedName>
        <fullName evidence="4">DUF4383 domain-containing protein</fullName>
    </recommendedName>
</protein>
<reference evidence="2" key="1">
    <citation type="submission" date="2021-01" db="EMBL/GenBank/DDBJ databases">
        <title>Whole genome shotgun sequence of Rugosimonospora africana NBRC 104875.</title>
        <authorList>
            <person name="Komaki H."/>
            <person name="Tamura T."/>
        </authorList>
    </citation>
    <scope>NUCLEOTIDE SEQUENCE</scope>
    <source>
        <strain evidence="2">NBRC 104875</strain>
    </source>
</reference>
<evidence type="ECO:0000313" key="2">
    <source>
        <dbReference type="EMBL" id="GIH21457.1"/>
    </source>
</evidence>
<evidence type="ECO:0008006" key="4">
    <source>
        <dbReference type="Google" id="ProtNLM"/>
    </source>
</evidence>